<accession>B4HZS1</accession>
<organism evidence="3">
    <name type="scientific">Drosophila sechellia</name>
    <name type="common">Fruit fly</name>
    <dbReference type="NCBI Taxonomy" id="7238"/>
    <lineage>
        <taxon>Eukaryota</taxon>
        <taxon>Metazoa</taxon>
        <taxon>Ecdysozoa</taxon>
        <taxon>Arthropoda</taxon>
        <taxon>Hexapoda</taxon>
        <taxon>Insecta</taxon>
        <taxon>Pterygota</taxon>
        <taxon>Neoptera</taxon>
        <taxon>Endopterygota</taxon>
        <taxon>Diptera</taxon>
        <taxon>Brachycera</taxon>
        <taxon>Muscomorpha</taxon>
        <taxon>Ephydroidea</taxon>
        <taxon>Drosophilidae</taxon>
        <taxon>Drosophila</taxon>
        <taxon>Sophophora</taxon>
    </lineage>
</organism>
<gene>
    <name evidence="2" type="primary">Dsec\GM12885</name>
    <name evidence="2" type="ORF">Dsec_GM12885</name>
</gene>
<dbReference type="InterPro" id="IPR011990">
    <property type="entry name" value="TPR-like_helical_dom_sf"/>
</dbReference>
<proteinExistence type="predicted"/>
<protein>
    <submittedName>
        <fullName evidence="2">GM12885</fullName>
    </submittedName>
</protein>
<dbReference type="OMA" id="SAGFMEN"/>
<dbReference type="AlphaFoldDB" id="B4HZS1"/>
<dbReference type="Gene3D" id="1.25.40.10">
    <property type="entry name" value="Tetratricopeptide repeat domain"/>
    <property type="match status" value="1"/>
</dbReference>
<evidence type="ECO:0000313" key="2">
    <source>
        <dbReference type="EMBL" id="EDW53528.1"/>
    </source>
</evidence>
<dbReference type="GO" id="GO:0004656">
    <property type="term" value="F:procollagen-proline 4-dioxygenase activity"/>
    <property type="evidence" value="ECO:0007669"/>
    <property type="project" value="InterPro"/>
</dbReference>
<dbReference type="KEGG" id="dse:6612877"/>
<dbReference type="HOGENOM" id="CLU_024155_2_1_1"/>
<evidence type="ECO:0000259" key="1">
    <source>
        <dbReference type="Pfam" id="PF08336"/>
    </source>
</evidence>
<name>B4HZS1_DROSE</name>
<dbReference type="GO" id="GO:0005783">
    <property type="term" value="C:endoplasmic reticulum"/>
    <property type="evidence" value="ECO:0007669"/>
    <property type="project" value="InterPro"/>
</dbReference>
<dbReference type="STRING" id="7238.B4HZS1"/>
<dbReference type="PhylomeDB" id="B4HZS1"/>
<sequence>MGKLIDYEHYLLNILQKFANALQQRVDTIEYYLNMTDNDRDKKLSEDPIKHFRITRRLYSDYLNWMWFMEEQPWETLVNDIIAIAPQMPTLQDIEEAIRGLRLIQWTYSLPTAEMAKGVLQDIHHNTSLDGMQCITIARHMVKNKDFIRAKEWLMVGLKMYEADEEIEYIYSQLGMPLVDFYELFVEIQDNLGLRFLAMSELQLAIRNWPEKVSLQRALSRLKINIRIGKESAKKKEKSKGVYKKCCSSECRPTTKLYCLYNTTASYFLRLAPLKMELLSLDPYMVLFHDVVSDKDIVSIRNMAKGRLVRAVTVSKDGNYTEDPDRTTTGTC</sequence>
<dbReference type="Pfam" id="PF08336">
    <property type="entry name" value="P4Ha_N"/>
    <property type="match status" value="1"/>
</dbReference>
<dbReference type="InterPro" id="IPR013547">
    <property type="entry name" value="P4H_N"/>
</dbReference>
<dbReference type="SMR" id="B4HZS1"/>
<feature type="domain" description="Prolyl 4-hydroxylase N-terminal" evidence="1">
    <location>
        <begin position="1"/>
        <end position="121"/>
    </location>
</feature>
<evidence type="ECO:0000313" key="3">
    <source>
        <dbReference type="Proteomes" id="UP000001292"/>
    </source>
</evidence>
<keyword evidence="3" id="KW-1185">Reference proteome</keyword>
<dbReference type="Gene3D" id="6.10.140.1460">
    <property type="match status" value="1"/>
</dbReference>
<dbReference type="Proteomes" id="UP000001292">
    <property type="component" value="Unassembled WGS sequence"/>
</dbReference>
<dbReference type="EMBL" id="CH480819">
    <property type="protein sequence ID" value="EDW53528.1"/>
    <property type="molecule type" value="Genomic_DNA"/>
</dbReference>
<reference evidence="2 3" key="1">
    <citation type="journal article" date="2007" name="Nature">
        <title>Evolution of genes and genomes on the Drosophila phylogeny.</title>
        <authorList>
            <consortium name="Drosophila 12 Genomes Consortium"/>
            <person name="Clark A.G."/>
            <person name="Eisen M.B."/>
            <person name="Smith D.R."/>
            <person name="Bergman C.M."/>
            <person name="Oliver B."/>
            <person name="Markow T.A."/>
            <person name="Kaufman T.C."/>
            <person name="Kellis M."/>
            <person name="Gelbart W."/>
            <person name="Iyer V.N."/>
            <person name="Pollard D.A."/>
            <person name="Sackton T.B."/>
            <person name="Larracuente A.M."/>
            <person name="Singh N.D."/>
            <person name="Abad J.P."/>
            <person name="Abt D.N."/>
            <person name="Adryan B."/>
            <person name="Aguade M."/>
            <person name="Akashi H."/>
            <person name="Anderson W.W."/>
            <person name="Aquadro C.F."/>
            <person name="Ardell D.H."/>
            <person name="Arguello R."/>
            <person name="Artieri C.G."/>
            <person name="Barbash D.A."/>
            <person name="Barker D."/>
            <person name="Barsanti P."/>
            <person name="Batterham P."/>
            <person name="Batzoglou S."/>
            <person name="Begun D."/>
            <person name="Bhutkar A."/>
            <person name="Blanco E."/>
            <person name="Bosak S.A."/>
            <person name="Bradley R.K."/>
            <person name="Brand A.D."/>
            <person name="Brent M.R."/>
            <person name="Brooks A.N."/>
            <person name="Brown R.H."/>
            <person name="Butlin R.K."/>
            <person name="Caggese C."/>
            <person name="Calvi B.R."/>
            <person name="Bernardo de Carvalho A."/>
            <person name="Caspi A."/>
            <person name="Castrezana S."/>
            <person name="Celniker S.E."/>
            <person name="Chang J.L."/>
            <person name="Chapple C."/>
            <person name="Chatterji S."/>
            <person name="Chinwalla A."/>
            <person name="Civetta A."/>
            <person name="Clifton S.W."/>
            <person name="Comeron J.M."/>
            <person name="Costello J.C."/>
            <person name="Coyne J.A."/>
            <person name="Daub J."/>
            <person name="David R.G."/>
            <person name="Delcher A.L."/>
            <person name="Delehaunty K."/>
            <person name="Do C.B."/>
            <person name="Ebling H."/>
            <person name="Edwards K."/>
            <person name="Eickbush T."/>
            <person name="Evans J.D."/>
            <person name="Filipski A."/>
            <person name="Findeiss S."/>
            <person name="Freyhult E."/>
            <person name="Fulton L."/>
            <person name="Fulton R."/>
            <person name="Garcia A.C."/>
            <person name="Gardiner A."/>
            <person name="Garfield D.A."/>
            <person name="Garvin B.E."/>
            <person name="Gibson G."/>
            <person name="Gilbert D."/>
            <person name="Gnerre S."/>
            <person name="Godfrey J."/>
            <person name="Good R."/>
            <person name="Gotea V."/>
            <person name="Gravely B."/>
            <person name="Greenberg A.J."/>
            <person name="Griffiths-Jones S."/>
            <person name="Gross S."/>
            <person name="Guigo R."/>
            <person name="Gustafson E.A."/>
            <person name="Haerty W."/>
            <person name="Hahn M.W."/>
            <person name="Halligan D.L."/>
            <person name="Halpern A.L."/>
            <person name="Halter G.M."/>
            <person name="Han M.V."/>
            <person name="Heger A."/>
            <person name="Hillier L."/>
            <person name="Hinrichs A.S."/>
            <person name="Holmes I."/>
            <person name="Hoskins R.A."/>
            <person name="Hubisz M.J."/>
            <person name="Hultmark D."/>
            <person name="Huntley M.A."/>
            <person name="Jaffe D.B."/>
            <person name="Jagadeeshan S."/>
            <person name="Jeck W.R."/>
            <person name="Johnson J."/>
            <person name="Jones C.D."/>
            <person name="Jordan W.C."/>
            <person name="Karpen G.H."/>
            <person name="Kataoka E."/>
            <person name="Keightley P.D."/>
            <person name="Kheradpour P."/>
            <person name="Kirkness E.F."/>
            <person name="Koerich L.B."/>
            <person name="Kristiansen K."/>
            <person name="Kudrna D."/>
            <person name="Kulathinal R.J."/>
            <person name="Kumar S."/>
            <person name="Kwok R."/>
            <person name="Lander E."/>
            <person name="Langley C.H."/>
            <person name="Lapoint R."/>
            <person name="Lazzaro B.P."/>
            <person name="Lee S.J."/>
            <person name="Levesque L."/>
            <person name="Li R."/>
            <person name="Lin C.F."/>
            <person name="Lin M.F."/>
            <person name="Lindblad-Toh K."/>
            <person name="Llopart A."/>
            <person name="Long M."/>
            <person name="Low L."/>
            <person name="Lozovsky E."/>
            <person name="Lu J."/>
            <person name="Luo M."/>
            <person name="Machado C.A."/>
            <person name="Makalowski W."/>
            <person name="Marzo M."/>
            <person name="Matsuda M."/>
            <person name="Matzkin L."/>
            <person name="McAllister B."/>
            <person name="McBride C.S."/>
            <person name="McKernan B."/>
            <person name="McKernan K."/>
            <person name="Mendez-Lago M."/>
            <person name="Minx P."/>
            <person name="Mollenhauer M.U."/>
            <person name="Montooth K."/>
            <person name="Mount S.M."/>
            <person name="Mu X."/>
            <person name="Myers E."/>
            <person name="Negre B."/>
            <person name="Newfeld S."/>
            <person name="Nielsen R."/>
            <person name="Noor M.A."/>
            <person name="O'Grady P."/>
            <person name="Pachter L."/>
            <person name="Papaceit M."/>
            <person name="Parisi M.J."/>
            <person name="Parisi M."/>
            <person name="Parts L."/>
            <person name="Pedersen J.S."/>
            <person name="Pesole G."/>
            <person name="Phillippy A.M."/>
            <person name="Ponting C.P."/>
            <person name="Pop M."/>
            <person name="Porcelli D."/>
            <person name="Powell J.R."/>
            <person name="Prohaska S."/>
            <person name="Pruitt K."/>
            <person name="Puig M."/>
            <person name="Quesneville H."/>
            <person name="Ram K.R."/>
            <person name="Rand D."/>
            <person name="Rasmussen M.D."/>
            <person name="Reed L.K."/>
            <person name="Reenan R."/>
            <person name="Reily A."/>
            <person name="Remington K.A."/>
            <person name="Rieger T.T."/>
            <person name="Ritchie M.G."/>
            <person name="Robin C."/>
            <person name="Rogers Y.H."/>
            <person name="Rohde C."/>
            <person name="Rozas J."/>
            <person name="Rubenfield M.J."/>
            <person name="Ruiz A."/>
            <person name="Russo S."/>
            <person name="Salzberg S.L."/>
            <person name="Sanchez-Gracia A."/>
            <person name="Saranga D.J."/>
            <person name="Sato H."/>
            <person name="Schaeffer S.W."/>
            <person name="Schatz M.C."/>
            <person name="Schlenke T."/>
            <person name="Schwartz R."/>
            <person name="Segarra C."/>
            <person name="Singh R.S."/>
            <person name="Sirot L."/>
            <person name="Sirota M."/>
            <person name="Sisneros N.B."/>
            <person name="Smith C.D."/>
            <person name="Smith T.F."/>
            <person name="Spieth J."/>
            <person name="Stage D.E."/>
            <person name="Stark A."/>
            <person name="Stephan W."/>
            <person name="Strausberg R.L."/>
            <person name="Strempel S."/>
            <person name="Sturgill D."/>
            <person name="Sutton G."/>
            <person name="Sutton G.G."/>
            <person name="Tao W."/>
            <person name="Teichmann S."/>
            <person name="Tobari Y.N."/>
            <person name="Tomimura Y."/>
            <person name="Tsolas J.M."/>
            <person name="Valente V.L."/>
            <person name="Venter E."/>
            <person name="Venter J.C."/>
            <person name="Vicario S."/>
            <person name="Vieira F.G."/>
            <person name="Vilella A.J."/>
            <person name="Villasante A."/>
            <person name="Walenz B."/>
            <person name="Wang J."/>
            <person name="Wasserman M."/>
            <person name="Watts T."/>
            <person name="Wilson D."/>
            <person name="Wilson R.K."/>
            <person name="Wing R.A."/>
            <person name="Wolfner M.F."/>
            <person name="Wong A."/>
            <person name="Wong G.K."/>
            <person name="Wu C.I."/>
            <person name="Wu G."/>
            <person name="Yamamoto D."/>
            <person name="Yang H.P."/>
            <person name="Yang S.P."/>
            <person name="Yorke J.A."/>
            <person name="Yoshida K."/>
            <person name="Zdobnov E."/>
            <person name="Zhang P."/>
            <person name="Zhang Y."/>
            <person name="Zimin A.V."/>
            <person name="Baldwin J."/>
            <person name="Abdouelleil A."/>
            <person name="Abdulkadir J."/>
            <person name="Abebe A."/>
            <person name="Abera B."/>
            <person name="Abreu J."/>
            <person name="Acer S.C."/>
            <person name="Aftuck L."/>
            <person name="Alexander A."/>
            <person name="An P."/>
            <person name="Anderson E."/>
            <person name="Anderson S."/>
            <person name="Arachi H."/>
            <person name="Azer M."/>
            <person name="Bachantsang P."/>
            <person name="Barry A."/>
            <person name="Bayul T."/>
            <person name="Berlin A."/>
            <person name="Bessette D."/>
            <person name="Bloom T."/>
            <person name="Blye J."/>
            <person name="Boguslavskiy L."/>
            <person name="Bonnet C."/>
            <person name="Boukhgalter B."/>
            <person name="Bourzgui I."/>
            <person name="Brown A."/>
            <person name="Cahill P."/>
            <person name="Channer S."/>
            <person name="Cheshatsang Y."/>
            <person name="Chuda L."/>
            <person name="Citroen M."/>
            <person name="Collymore A."/>
            <person name="Cooke P."/>
            <person name="Costello M."/>
            <person name="D'Aco K."/>
            <person name="Daza R."/>
            <person name="De Haan G."/>
            <person name="DeGray S."/>
            <person name="DeMaso C."/>
            <person name="Dhargay N."/>
            <person name="Dooley K."/>
            <person name="Dooley E."/>
            <person name="Doricent M."/>
            <person name="Dorje P."/>
            <person name="Dorjee K."/>
            <person name="Dupes A."/>
            <person name="Elong R."/>
            <person name="Falk J."/>
            <person name="Farina A."/>
            <person name="Faro S."/>
            <person name="Ferguson D."/>
            <person name="Fisher S."/>
            <person name="Foley C.D."/>
            <person name="Franke A."/>
            <person name="Friedrich D."/>
            <person name="Gadbois L."/>
            <person name="Gearin G."/>
            <person name="Gearin C.R."/>
            <person name="Giannoukos G."/>
            <person name="Goode T."/>
            <person name="Graham J."/>
            <person name="Grandbois E."/>
            <person name="Grewal S."/>
            <person name="Gyaltsen K."/>
            <person name="Hafez N."/>
            <person name="Hagos B."/>
            <person name="Hall J."/>
            <person name="Henson C."/>
            <person name="Hollinger A."/>
            <person name="Honan T."/>
            <person name="Huard M.D."/>
            <person name="Hughes L."/>
            <person name="Hurhula B."/>
            <person name="Husby M.E."/>
            <person name="Kamat A."/>
            <person name="Kanga B."/>
            <person name="Kashin S."/>
            <person name="Khazanovich D."/>
            <person name="Kisner P."/>
            <person name="Lance K."/>
            <person name="Lara M."/>
            <person name="Lee W."/>
            <person name="Lennon N."/>
            <person name="Letendre F."/>
            <person name="LeVine R."/>
            <person name="Lipovsky A."/>
            <person name="Liu X."/>
            <person name="Liu J."/>
            <person name="Liu S."/>
            <person name="Lokyitsang T."/>
            <person name="Lokyitsang Y."/>
            <person name="Lubonja R."/>
            <person name="Lui A."/>
            <person name="MacDonald P."/>
            <person name="Magnisalis V."/>
            <person name="Maru K."/>
            <person name="Matthews C."/>
            <person name="McCusker W."/>
            <person name="McDonough S."/>
            <person name="Mehta T."/>
            <person name="Meldrim J."/>
            <person name="Meneus L."/>
            <person name="Mihai O."/>
            <person name="Mihalev A."/>
            <person name="Mihova T."/>
            <person name="Mittelman R."/>
            <person name="Mlenga V."/>
            <person name="Montmayeur A."/>
            <person name="Mulrain L."/>
            <person name="Navidi A."/>
            <person name="Naylor J."/>
            <person name="Negash T."/>
            <person name="Nguyen T."/>
            <person name="Nguyen N."/>
            <person name="Nicol R."/>
            <person name="Norbu C."/>
            <person name="Norbu N."/>
            <person name="Novod N."/>
            <person name="O'Neill B."/>
            <person name="Osman S."/>
            <person name="Markiewicz E."/>
            <person name="Oyono O.L."/>
            <person name="Patti C."/>
            <person name="Phunkhang P."/>
            <person name="Pierre F."/>
            <person name="Priest M."/>
            <person name="Raghuraman S."/>
            <person name="Rege F."/>
            <person name="Reyes R."/>
            <person name="Rise C."/>
            <person name="Rogov P."/>
            <person name="Ross K."/>
            <person name="Ryan E."/>
            <person name="Settipalli S."/>
            <person name="Shea T."/>
            <person name="Sherpa N."/>
            <person name="Shi L."/>
            <person name="Shih D."/>
            <person name="Sparrow T."/>
            <person name="Spaulding J."/>
            <person name="Stalker J."/>
            <person name="Stange-Thomann N."/>
            <person name="Stavropoulos S."/>
            <person name="Stone C."/>
            <person name="Strader C."/>
            <person name="Tesfaye S."/>
            <person name="Thomson T."/>
            <person name="Thoulutsang Y."/>
            <person name="Thoulutsang D."/>
            <person name="Topham K."/>
            <person name="Topping I."/>
            <person name="Tsamla T."/>
            <person name="Vassiliev H."/>
            <person name="Vo A."/>
            <person name="Wangchuk T."/>
            <person name="Wangdi T."/>
            <person name="Weiand M."/>
            <person name="Wilkinson J."/>
            <person name="Wilson A."/>
            <person name="Yadav S."/>
            <person name="Young G."/>
            <person name="Yu Q."/>
            <person name="Zembek L."/>
            <person name="Zhong D."/>
            <person name="Zimmer A."/>
            <person name="Zwirko Z."/>
            <person name="Jaffe D.B."/>
            <person name="Alvarez P."/>
            <person name="Brockman W."/>
            <person name="Butler J."/>
            <person name="Chin C."/>
            <person name="Gnerre S."/>
            <person name="Grabherr M."/>
            <person name="Kleber M."/>
            <person name="Mauceli E."/>
            <person name="MacCallum I."/>
        </authorList>
    </citation>
    <scope>NUCLEOTIDE SEQUENCE [LARGE SCALE GENOMIC DNA]</scope>
    <source>
        <strain evidence="3">Rob3c / Tucson 14021-0248.25</strain>
    </source>
</reference>